<reference evidence="1" key="1">
    <citation type="submission" date="2022-10" db="EMBL/GenBank/DDBJ databases">
        <title>The complete genomes of actinobacterial strains from the NBC collection.</title>
        <authorList>
            <person name="Joergensen T.S."/>
            <person name="Alvarez Arevalo M."/>
            <person name="Sterndorff E.B."/>
            <person name="Faurdal D."/>
            <person name="Vuksanovic O."/>
            <person name="Mourched A.-S."/>
            <person name="Charusanti P."/>
            <person name="Shaw S."/>
            <person name="Blin K."/>
            <person name="Weber T."/>
        </authorList>
    </citation>
    <scope>NUCLEOTIDE SEQUENCE</scope>
    <source>
        <strain evidence="1">NBC_00003</strain>
    </source>
</reference>
<organism evidence="1">
    <name type="scientific">Streptomyces sp. NBC_00003</name>
    <dbReference type="NCBI Taxonomy" id="2903608"/>
    <lineage>
        <taxon>Bacteria</taxon>
        <taxon>Bacillati</taxon>
        <taxon>Actinomycetota</taxon>
        <taxon>Actinomycetes</taxon>
        <taxon>Kitasatosporales</taxon>
        <taxon>Streptomycetaceae</taxon>
        <taxon>Streptomyces</taxon>
    </lineage>
</organism>
<accession>A0AAU2VDF9</accession>
<name>A0AAU2VDF9_9ACTN</name>
<dbReference type="InterPro" id="IPR023393">
    <property type="entry name" value="START-like_dom_sf"/>
</dbReference>
<dbReference type="SUPFAM" id="SSF55961">
    <property type="entry name" value="Bet v1-like"/>
    <property type="match status" value="1"/>
</dbReference>
<dbReference type="EMBL" id="CP108318">
    <property type="protein sequence ID" value="WTW65348.1"/>
    <property type="molecule type" value="Genomic_DNA"/>
</dbReference>
<protein>
    <submittedName>
        <fullName evidence="1">SRPBCC family protein</fullName>
    </submittedName>
</protein>
<dbReference type="Gene3D" id="3.30.530.20">
    <property type="match status" value="1"/>
</dbReference>
<gene>
    <name evidence="1" type="ORF">OG549_34505</name>
</gene>
<dbReference type="AlphaFoldDB" id="A0AAU2VDF9"/>
<proteinExistence type="predicted"/>
<sequence length="148" mass="16546">MALFRIDRRSRLAPAEAWRRLTAWERHGDSVPLTRITVHTPPPSDIGTVFVARTGLGPLGFDDRMEITRWQPPTEGGPGVCRLEKRGRAITGWAEIEVGGSGPGSYVIWREDLRVRGLPRALDGLTARAARVVFGRAVKVLLRDRRTR</sequence>
<evidence type="ECO:0000313" key="1">
    <source>
        <dbReference type="EMBL" id="WTW65348.1"/>
    </source>
</evidence>